<name>A0ABZ1YIS2_9ACTN</name>
<dbReference type="RefSeq" id="WP_266477707.1">
    <property type="nucleotide sequence ID" value="NZ_CP109208.1"/>
</dbReference>
<organism evidence="1">
    <name type="scientific">Streptomyces althioticus</name>
    <dbReference type="NCBI Taxonomy" id="83380"/>
    <lineage>
        <taxon>Bacteria</taxon>
        <taxon>Bacillati</taxon>
        <taxon>Actinomycetota</taxon>
        <taxon>Actinomycetes</taxon>
        <taxon>Kitasatosporales</taxon>
        <taxon>Streptomycetaceae</taxon>
        <taxon>Streptomyces</taxon>
        <taxon>Streptomyces althioticus group</taxon>
    </lineage>
</organism>
<geneLocation type="plasmid" evidence="1">
    <name>unnamed1</name>
</geneLocation>
<reference evidence="1" key="1">
    <citation type="submission" date="2022-10" db="EMBL/GenBank/DDBJ databases">
        <title>The complete genomes of actinobacterial strains from the NBC collection.</title>
        <authorList>
            <person name="Joergensen T.S."/>
            <person name="Alvarez Arevalo M."/>
            <person name="Sterndorff E.B."/>
            <person name="Faurdal D."/>
            <person name="Vuksanovic O."/>
            <person name="Mourched A.-S."/>
            <person name="Charusanti P."/>
            <person name="Shaw S."/>
            <person name="Blin K."/>
            <person name="Weber T."/>
        </authorList>
    </citation>
    <scope>NUCLEOTIDE SEQUENCE [LARGE SCALE GENOMIC DNA]</scope>
    <source>
        <strain evidence="1">NBC 01686</strain>
        <plasmid evidence="1">unnamed1</plasmid>
    </source>
</reference>
<sequence length="104" mass="10900">MTLPTSDTPPLGQAQPTPGLYAIMYGIWCGEGAAVVPSDSGDTVRVAEELRETWGATSVDVYRSLAGHLAGERPVVVIHQSGIWLAPDALHNVVGGGDTTDRES</sequence>
<evidence type="ECO:0000313" key="1">
    <source>
        <dbReference type="EMBL" id="WUU58537.1"/>
    </source>
</evidence>
<keyword evidence="1" id="KW-0614">Plasmid</keyword>
<gene>
    <name evidence="1" type="ORF">OIE82_35770</name>
</gene>
<proteinExistence type="predicted"/>
<dbReference type="EMBL" id="CP109208">
    <property type="protein sequence ID" value="WUU58537.1"/>
    <property type="molecule type" value="Genomic_DNA"/>
</dbReference>
<accession>A0ABZ1YIS2</accession>
<protein>
    <submittedName>
        <fullName evidence="1">Uncharacterized protein</fullName>
    </submittedName>
</protein>